<dbReference type="RefSeq" id="WP_113614298.1">
    <property type="nucleotide sequence ID" value="NZ_QFFJ01000001.1"/>
</dbReference>
<evidence type="ECO:0000313" key="3">
    <source>
        <dbReference type="Proteomes" id="UP000253410"/>
    </source>
</evidence>
<evidence type="ECO:0000313" key="2">
    <source>
        <dbReference type="EMBL" id="RBL91698.1"/>
    </source>
</evidence>
<dbReference type="OrthoDB" id="9758211at2"/>
<dbReference type="PROSITE" id="PS50234">
    <property type="entry name" value="VWFA"/>
    <property type="match status" value="1"/>
</dbReference>
<organism evidence="2 3">
    <name type="scientific">Chitinophaga flava</name>
    <dbReference type="NCBI Taxonomy" id="2259036"/>
    <lineage>
        <taxon>Bacteria</taxon>
        <taxon>Pseudomonadati</taxon>
        <taxon>Bacteroidota</taxon>
        <taxon>Chitinophagia</taxon>
        <taxon>Chitinophagales</taxon>
        <taxon>Chitinophagaceae</taxon>
        <taxon>Chitinophaga</taxon>
    </lineage>
</organism>
<name>A0A365Y051_9BACT</name>
<dbReference type="Proteomes" id="UP000253410">
    <property type="component" value="Unassembled WGS sequence"/>
</dbReference>
<dbReference type="Pfam" id="PF05762">
    <property type="entry name" value="VWA_CoxE"/>
    <property type="match status" value="1"/>
</dbReference>
<dbReference type="InterPro" id="IPR036465">
    <property type="entry name" value="vWFA_dom_sf"/>
</dbReference>
<protein>
    <submittedName>
        <fullName evidence="2">NorD protein</fullName>
    </submittedName>
</protein>
<dbReference type="Gene3D" id="3.40.50.410">
    <property type="entry name" value="von Willebrand factor, type A domain"/>
    <property type="match status" value="1"/>
</dbReference>
<reference evidence="2 3" key="1">
    <citation type="submission" date="2018-05" db="EMBL/GenBank/DDBJ databases">
        <title>Chitinophaga sp. K3CV102501T nov., isolated from isolated from a monsoon evergreen broad-leaved forest soil.</title>
        <authorList>
            <person name="Lv Y."/>
        </authorList>
    </citation>
    <scope>NUCLEOTIDE SEQUENCE [LARGE SCALE GENOMIC DNA]</scope>
    <source>
        <strain evidence="2 3">GDMCC 1.1325</strain>
    </source>
</reference>
<dbReference type="EMBL" id="QFFJ01000001">
    <property type="protein sequence ID" value="RBL91698.1"/>
    <property type="molecule type" value="Genomic_DNA"/>
</dbReference>
<comment type="caution">
    <text evidence="2">The sequence shown here is derived from an EMBL/GenBank/DDBJ whole genome shotgun (WGS) entry which is preliminary data.</text>
</comment>
<dbReference type="InterPro" id="IPR008912">
    <property type="entry name" value="Uncharacterised_CoxE"/>
</dbReference>
<dbReference type="InterPro" id="IPR051928">
    <property type="entry name" value="NorD/CobT"/>
</dbReference>
<dbReference type="AlphaFoldDB" id="A0A365Y051"/>
<accession>A0A365Y051</accession>
<proteinExistence type="predicted"/>
<keyword evidence="3" id="KW-1185">Reference proteome</keyword>
<feature type="domain" description="VWFA" evidence="1">
    <location>
        <begin position="397"/>
        <end position="582"/>
    </location>
</feature>
<dbReference type="PANTHER" id="PTHR41248">
    <property type="entry name" value="NORD PROTEIN"/>
    <property type="match status" value="1"/>
</dbReference>
<dbReference type="SMART" id="SM00327">
    <property type="entry name" value="VWA"/>
    <property type="match status" value="1"/>
</dbReference>
<evidence type="ECO:0000259" key="1">
    <source>
        <dbReference type="PROSITE" id="PS50234"/>
    </source>
</evidence>
<dbReference type="PANTHER" id="PTHR41248:SF1">
    <property type="entry name" value="NORD PROTEIN"/>
    <property type="match status" value="1"/>
</dbReference>
<dbReference type="InterPro" id="IPR002035">
    <property type="entry name" value="VWF_A"/>
</dbReference>
<gene>
    <name evidence="2" type="ORF">DF182_03565</name>
</gene>
<sequence length="586" mass="67448">MALDELIFAKVVRYLRTRKATAARNAHAVLLEEVRPRMLILARALTGQPVELYPAVREGGCKGNDFFLPEKSAWYDNRELNYTFYLFRILYLSAQQKLRHNWYKQEVLSDDDALRLAQEHAPDILRYLFEEYPLSRDYHSLLSTKNMTGGEMPISNNWLYGRWMADEPMKAPQEPLASIPDALPSRLHEQMPRTIVQATPVEEIITLSVDTHQQEDYVLTHNFEKVETADEFSGSWRDFDGADELEEHEEALRELNMKYTVRVNDTAHSVYETGYTANTQVAESNDAEAEGHFIAYDEWDYRKRIYRKDFSKVFPRRQQVSSTAYYDQTIAAHRAVLEQLRRMLTGIHNKWLQQRGQTHGHTIDIDRVTDRFADLAAGHTPGEAVYIADRKREKELSILLLLDLSLSSDSYANGNRVIDVAKQTAILFGEILAEFGIDFAIGGFYSRTRHYTRYVTIKDFDDPWAATRHLAGAPQPEGYTRIGPALRHSGALLQARSASNKWIILLSDGKPNDYDRYEGPYGIADVKQALRELTQQHIHTYALAIEATARYYLPQMFGQDHYQVLSSPAALFTTLIKLYERIRYAG</sequence>
<dbReference type="SUPFAM" id="SSF53300">
    <property type="entry name" value="vWA-like"/>
    <property type="match status" value="1"/>
</dbReference>